<dbReference type="Pfam" id="PF02597">
    <property type="entry name" value="ThiS"/>
    <property type="match status" value="1"/>
</dbReference>
<dbReference type="SUPFAM" id="SSF54285">
    <property type="entry name" value="MoaD/ThiS"/>
    <property type="match status" value="1"/>
</dbReference>
<reference evidence="1" key="1">
    <citation type="journal article" date="2020" name="mSystems">
        <title>Genome- and Community-Level Interaction Insights into Carbon Utilization and Element Cycling Functions of Hydrothermarchaeota in Hydrothermal Sediment.</title>
        <authorList>
            <person name="Zhou Z."/>
            <person name="Liu Y."/>
            <person name="Xu W."/>
            <person name="Pan J."/>
            <person name="Luo Z.H."/>
            <person name="Li M."/>
        </authorList>
    </citation>
    <scope>NUCLEOTIDE SEQUENCE [LARGE SCALE GENOMIC DNA]</scope>
    <source>
        <strain evidence="1">SpSt-110</strain>
    </source>
</reference>
<sequence>MPIKVLILPSRRLLELQADSITLGELVRKLVDMGVGDRILVLVNDKLAEDQGALIRPGDNVIVVEEAPGG</sequence>
<dbReference type="InterPro" id="IPR016155">
    <property type="entry name" value="Mopterin_synth/thiamin_S_b"/>
</dbReference>
<gene>
    <name evidence="1" type="ORF">ENM60_04415</name>
</gene>
<protein>
    <recommendedName>
        <fullName evidence="2">MoaD/ThiS family protein</fullName>
    </recommendedName>
</protein>
<evidence type="ECO:0000313" key="1">
    <source>
        <dbReference type="EMBL" id="HHP68012.1"/>
    </source>
</evidence>
<evidence type="ECO:0008006" key="2">
    <source>
        <dbReference type="Google" id="ProtNLM"/>
    </source>
</evidence>
<dbReference type="EMBL" id="DRYK01000055">
    <property type="protein sequence ID" value="HHP68012.1"/>
    <property type="molecule type" value="Genomic_DNA"/>
</dbReference>
<organism evidence="1">
    <name type="scientific">Thermogladius calderae</name>
    <dbReference type="NCBI Taxonomy" id="1200300"/>
    <lineage>
        <taxon>Archaea</taxon>
        <taxon>Thermoproteota</taxon>
        <taxon>Thermoprotei</taxon>
        <taxon>Desulfurococcales</taxon>
        <taxon>Desulfurococcaceae</taxon>
        <taxon>Thermogladius</taxon>
    </lineage>
</organism>
<accession>A0A7J3XZ97</accession>
<dbReference type="InterPro" id="IPR003749">
    <property type="entry name" value="ThiS/MoaD-like"/>
</dbReference>
<name>A0A7J3XZ97_9CREN</name>
<dbReference type="AlphaFoldDB" id="A0A7J3XZ97"/>
<proteinExistence type="predicted"/>
<comment type="caution">
    <text evidence="1">The sequence shown here is derived from an EMBL/GenBank/DDBJ whole genome shotgun (WGS) entry which is preliminary data.</text>
</comment>